<keyword evidence="5" id="KW-0804">Transcription</keyword>
<reference evidence="9 11" key="1">
    <citation type="journal article" date="2008" name="Science">
        <title>The Physcomitrella genome reveals evolutionary insights into the conquest of land by plants.</title>
        <authorList>
            <person name="Rensing S."/>
            <person name="Lang D."/>
            <person name="Zimmer A."/>
            <person name="Terry A."/>
            <person name="Salamov A."/>
            <person name="Shapiro H."/>
            <person name="Nishiyama T."/>
            <person name="Perroud P.-F."/>
            <person name="Lindquist E."/>
            <person name="Kamisugi Y."/>
            <person name="Tanahashi T."/>
            <person name="Sakakibara K."/>
            <person name="Fujita T."/>
            <person name="Oishi K."/>
            <person name="Shin-I T."/>
            <person name="Kuroki Y."/>
            <person name="Toyoda A."/>
            <person name="Suzuki Y."/>
            <person name="Hashimoto A."/>
            <person name="Yamaguchi K."/>
            <person name="Sugano A."/>
            <person name="Kohara Y."/>
            <person name="Fujiyama A."/>
            <person name="Anterola A."/>
            <person name="Aoki S."/>
            <person name="Ashton N."/>
            <person name="Barbazuk W.B."/>
            <person name="Barker E."/>
            <person name="Bennetzen J."/>
            <person name="Bezanilla M."/>
            <person name="Blankenship R."/>
            <person name="Cho S.H."/>
            <person name="Dutcher S."/>
            <person name="Estelle M."/>
            <person name="Fawcett J.A."/>
            <person name="Gundlach H."/>
            <person name="Hanada K."/>
            <person name="Heyl A."/>
            <person name="Hicks K.A."/>
            <person name="Hugh J."/>
            <person name="Lohr M."/>
            <person name="Mayer K."/>
            <person name="Melkozernov A."/>
            <person name="Murata T."/>
            <person name="Nelson D."/>
            <person name="Pils B."/>
            <person name="Prigge M."/>
            <person name="Reiss B."/>
            <person name="Renner T."/>
            <person name="Rombauts S."/>
            <person name="Rushton P."/>
            <person name="Sanderfoot A."/>
            <person name="Schween G."/>
            <person name="Shiu S.-H."/>
            <person name="Stueber K."/>
            <person name="Theodoulou F.L."/>
            <person name="Tu H."/>
            <person name="Van de Peer Y."/>
            <person name="Verrier P.J."/>
            <person name="Waters E."/>
            <person name="Wood A."/>
            <person name="Yang L."/>
            <person name="Cove D."/>
            <person name="Cuming A."/>
            <person name="Hasebe M."/>
            <person name="Lucas S."/>
            <person name="Mishler D.B."/>
            <person name="Reski R."/>
            <person name="Grigoriev I."/>
            <person name="Quatrano R.S."/>
            <person name="Boore J.L."/>
        </authorList>
    </citation>
    <scope>NUCLEOTIDE SEQUENCE [LARGE SCALE GENOMIC DNA]</scope>
    <source>
        <strain evidence="10 11">cv. Gransden 2004</strain>
    </source>
</reference>
<evidence type="ECO:0000256" key="3">
    <source>
        <dbReference type="ARBA" id="ARBA00023125"/>
    </source>
</evidence>
<dbReference type="PROSITE" id="PS51032">
    <property type="entry name" value="AP2_ERF"/>
    <property type="match status" value="1"/>
</dbReference>
<dbReference type="Pfam" id="PF00847">
    <property type="entry name" value="AP2"/>
    <property type="match status" value="1"/>
</dbReference>
<dbReference type="InterPro" id="IPR036955">
    <property type="entry name" value="AP2/ERF_dom_sf"/>
</dbReference>
<evidence type="ECO:0000256" key="2">
    <source>
        <dbReference type="ARBA" id="ARBA00023015"/>
    </source>
</evidence>
<organism evidence="9">
    <name type="scientific">Physcomitrium patens</name>
    <name type="common">Spreading-leaved earth moss</name>
    <name type="synonym">Physcomitrella patens</name>
    <dbReference type="NCBI Taxonomy" id="3218"/>
    <lineage>
        <taxon>Eukaryota</taxon>
        <taxon>Viridiplantae</taxon>
        <taxon>Streptophyta</taxon>
        <taxon>Embryophyta</taxon>
        <taxon>Bryophyta</taxon>
        <taxon>Bryophytina</taxon>
        <taxon>Bryopsida</taxon>
        <taxon>Funariidae</taxon>
        <taxon>Funariales</taxon>
        <taxon>Funariaceae</taxon>
        <taxon>Physcomitrium</taxon>
    </lineage>
</organism>
<evidence type="ECO:0000256" key="6">
    <source>
        <dbReference type="ARBA" id="ARBA00023242"/>
    </source>
</evidence>
<comment type="subcellular location">
    <subcellularLocation>
        <location evidence="1">Nucleus</location>
    </subcellularLocation>
</comment>
<dbReference type="Proteomes" id="UP000006727">
    <property type="component" value="Chromosome 7"/>
</dbReference>
<dbReference type="Gene3D" id="3.30.730.10">
    <property type="entry name" value="AP2/ERF domain"/>
    <property type="match status" value="1"/>
</dbReference>
<evidence type="ECO:0000313" key="9">
    <source>
        <dbReference type="EMBL" id="PNR51047.1"/>
    </source>
</evidence>
<protein>
    <recommendedName>
        <fullName evidence="8">AP2/ERF domain-containing protein</fullName>
    </recommendedName>
</protein>
<dbReference type="AlphaFoldDB" id="A0A2K1KB91"/>
<keyword evidence="4" id="KW-0010">Activator</keyword>
<name>A0A2K1KB91_PHYPA</name>
<dbReference type="GO" id="GO:0003677">
    <property type="term" value="F:DNA binding"/>
    <property type="evidence" value="ECO:0007669"/>
    <property type="project" value="UniProtKB-KW"/>
</dbReference>
<dbReference type="SMART" id="SM00380">
    <property type="entry name" value="AP2"/>
    <property type="match status" value="1"/>
</dbReference>
<dbReference type="InterPro" id="IPR001471">
    <property type="entry name" value="AP2/ERF_dom"/>
</dbReference>
<dbReference type="GO" id="GO:0003700">
    <property type="term" value="F:DNA-binding transcription factor activity"/>
    <property type="evidence" value="ECO:0007669"/>
    <property type="project" value="InterPro"/>
</dbReference>
<keyword evidence="2" id="KW-0805">Transcription regulation</keyword>
<accession>A0A2K1KB91</accession>
<dbReference type="CDD" id="cd00018">
    <property type="entry name" value="AP2"/>
    <property type="match status" value="1"/>
</dbReference>
<evidence type="ECO:0000313" key="10">
    <source>
        <dbReference type="EnsemblPlants" id="PAC:32924980.CDS.1"/>
    </source>
</evidence>
<evidence type="ECO:0000256" key="1">
    <source>
        <dbReference type="ARBA" id="ARBA00004123"/>
    </source>
</evidence>
<evidence type="ECO:0000256" key="7">
    <source>
        <dbReference type="ARBA" id="ARBA00024343"/>
    </source>
</evidence>
<keyword evidence="11" id="KW-1185">Reference proteome</keyword>
<sequence length="177" mass="20258">MACDTQVVQSNLSSSVVGRGMGCQRSLSSRPANPRAVPHEKYKGIRYRPELNRYISEIRPVQPRKRKIWLGTYKTPEEAARAFDAGIFYTKKQIDYNFEDSPSILEPLPENLSEEEVHVQIQKKAKAAAATMQPQHEHLILRKIASKIAHYSLESPIYYGRTHEPPKEIQFAVVLNR</sequence>
<proteinExistence type="inferred from homology"/>
<evidence type="ECO:0000256" key="4">
    <source>
        <dbReference type="ARBA" id="ARBA00023159"/>
    </source>
</evidence>
<dbReference type="PANTHER" id="PTHR31839">
    <property type="entry name" value="DEHYDRATION-RESPONSIVE ELEMENT-BINDING PROTEIN 1D"/>
    <property type="match status" value="1"/>
</dbReference>
<keyword evidence="3" id="KW-0238">DNA-binding</keyword>
<dbReference type="EMBL" id="ABEU02000007">
    <property type="protein sequence ID" value="PNR51047.1"/>
    <property type="molecule type" value="Genomic_DNA"/>
</dbReference>
<comment type="similarity">
    <text evidence="7">Belongs to the AP2/ERF transcription factor family. ERF subfamily.</text>
</comment>
<dbReference type="PaxDb" id="3218-PP1S87_98V6.1"/>
<dbReference type="Gramene" id="Pp3c7_10780V3.1">
    <property type="protein sequence ID" value="PAC:32924980.CDS.1"/>
    <property type="gene ID" value="Pp3c7_10780"/>
</dbReference>
<evidence type="ECO:0000313" key="11">
    <source>
        <dbReference type="Proteomes" id="UP000006727"/>
    </source>
</evidence>
<reference evidence="9 11" key="2">
    <citation type="journal article" date="2018" name="Plant J.">
        <title>The Physcomitrella patens chromosome-scale assembly reveals moss genome structure and evolution.</title>
        <authorList>
            <person name="Lang D."/>
            <person name="Ullrich K.K."/>
            <person name="Murat F."/>
            <person name="Fuchs J."/>
            <person name="Jenkins J."/>
            <person name="Haas F.B."/>
            <person name="Piednoel M."/>
            <person name="Gundlach H."/>
            <person name="Van Bel M."/>
            <person name="Meyberg R."/>
            <person name="Vives C."/>
            <person name="Morata J."/>
            <person name="Symeonidi A."/>
            <person name="Hiss M."/>
            <person name="Muchero W."/>
            <person name="Kamisugi Y."/>
            <person name="Saleh O."/>
            <person name="Blanc G."/>
            <person name="Decker E.L."/>
            <person name="van Gessel N."/>
            <person name="Grimwood J."/>
            <person name="Hayes R.D."/>
            <person name="Graham S.W."/>
            <person name="Gunter L.E."/>
            <person name="McDaniel S.F."/>
            <person name="Hoernstein S.N.W."/>
            <person name="Larsson A."/>
            <person name="Li F.W."/>
            <person name="Perroud P.F."/>
            <person name="Phillips J."/>
            <person name="Ranjan P."/>
            <person name="Rokshar D.S."/>
            <person name="Rothfels C.J."/>
            <person name="Schneider L."/>
            <person name="Shu S."/>
            <person name="Stevenson D.W."/>
            <person name="Thummler F."/>
            <person name="Tillich M."/>
            <person name="Villarreal Aguilar J.C."/>
            <person name="Widiez T."/>
            <person name="Wong G.K."/>
            <person name="Wymore A."/>
            <person name="Zhang Y."/>
            <person name="Zimmer A.D."/>
            <person name="Quatrano R.S."/>
            <person name="Mayer K.F.X."/>
            <person name="Goodstein D."/>
            <person name="Casacuberta J.M."/>
            <person name="Vandepoele K."/>
            <person name="Reski R."/>
            <person name="Cuming A.C."/>
            <person name="Tuskan G.A."/>
            <person name="Maumus F."/>
            <person name="Salse J."/>
            <person name="Schmutz J."/>
            <person name="Rensing S.A."/>
        </authorList>
    </citation>
    <scope>NUCLEOTIDE SEQUENCE [LARGE SCALE GENOMIC DNA]</scope>
    <source>
        <strain evidence="10 11">cv. Gransden 2004</strain>
    </source>
</reference>
<dbReference type="PANTHER" id="PTHR31839:SF2">
    <property type="entry name" value="DEHYDRATION-RESPONSIVE ELEMENT-BINDING PROTEIN 1D"/>
    <property type="match status" value="1"/>
</dbReference>
<dbReference type="SUPFAM" id="SSF54171">
    <property type="entry name" value="DNA-binding domain"/>
    <property type="match status" value="1"/>
</dbReference>
<dbReference type="EnsemblPlants" id="Pp3c7_10780V3.1">
    <property type="protein sequence ID" value="PAC:32924980.CDS.1"/>
    <property type="gene ID" value="Pp3c7_10780"/>
</dbReference>
<reference evidence="10" key="3">
    <citation type="submission" date="2020-12" db="UniProtKB">
        <authorList>
            <consortium name="EnsemblPlants"/>
        </authorList>
    </citation>
    <scope>IDENTIFICATION</scope>
</reference>
<evidence type="ECO:0000256" key="5">
    <source>
        <dbReference type="ARBA" id="ARBA00023163"/>
    </source>
</evidence>
<feature type="domain" description="AP2/ERF" evidence="8">
    <location>
        <begin position="41"/>
        <end position="102"/>
    </location>
</feature>
<evidence type="ECO:0000259" key="8">
    <source>
        <dbReference type="PROSITE" id="PS51032"/>
    </source>
</evidence>
<dbReference type="InterPro" id="IPR045277">
    <property type="entry name" value="DRE1A-I"/>
</dbReference>
<dbReference type="GO" id="GO:0005634">
    <property type="term" value="C:nucleus"/>
    <property type="evidence" value="ECO:0007669"/>
    <property type="project" value="UniProtKB-SubCell"/>
</dbReference>
<dbReference type="InterPro" id="IPR016177">
    <property type="entry name" value="DNA-bd_dom_sf"/>
</dbReference>
<keyword evidence="6" id="KW-0539">Nucleus</keyword>
<gene>
    <name evidence="9" type="ORF">PHYPA_010233</name>
</gene>